<reference evidence="2" key="1">
    <citation type="journal article" date="2020" name="Fungal Divers.">
        <title>Resolving the Mortierellaceae phylogeny through synthesis of multi-gene phylogenetics and phylogenomics.</title>
        <authorList>
            <person name="Vandepol N."/>
            <person name="Liber J."/>
            <person name="Desiro A."/>
            <person name="Na H."/>
            <person name="Kennedy M."/>
            <person name="Barry K."/>
            <person name="Grigoriev I.V."/>
            <person name="Miller A.N."/>
            <person name="O'Donnell K."/>
            <person name="Stajich J.E."/>
            <person name="Bonito G."/>
        </authorList>
    </citation>
    <scope>NUCLEOTIDE SEQUENCE</scope>
    <source>
        <strain evidence="2">MES-2147</strain>
    </source>
</reference>
<dbReference type="PROSITE" id="PS50994">
    <property type="entry name" value="INTEGRASE"/>
    <property type="match status" value="1"/>
</dbReference>
<protein>
    <recommendedName>
        <fullName evidence="1">Integrase catalytic domain-containing protein</fullName>
    </recommendedName>
</protein>
<dbReference type="AlphaFoldDB" id="A0A9P6IWJ3"/>
<dbReference type="EMBL" id="JAAAHW010007106">
    <property type="protein sequence ID" value="KAF9951180.1"/>
    <property type="molecule type" value="Genomic_DNA"/>
</dbReference>
<keyword evidence="3" id="KW-1185">Reference proteome</keyword>
<dbReference type="GO" id="GO:0015074">
    <property type="term" value="P:DNA integration"/>
    <property type="evidence" value="ECO:0007669"/>
    <property type="project" value="InterPro"/>
</dbReference>
<dbReference type="InterPro" id="IPR050951">
    <property type="entry name" value="Retrovirus_Pol_polyprotein"/>
</dbReference>
<dbReference type="InterPro" id="IPR036397">
    <property type="entry name" value="RNaseH_sf"/>
</dbReference>
<dbReference type="OrthoDB" id="10267344at2759"/>
<dbReference type="InterPro" id="IPR001584">
    <property type="entry name" value="Integrase_cat-core"/>
</dbReference>
<dbReference type="Pfam" id="PF00665">
    <property type="entry name" value="rve"/>
    <property type="match status" value="1"/>
</dbReference>
<gene>
    <name evidence="2" type="ORF">BGZ65_006117</name>
</gene>
<evidence type="ECO:0000259" key="1">
    <source>
        <dbReference type="PROSITE" id="PS50994"/>
    </source>
</evidence>
<dbReference type="GO" id="GO:0005634">
    <property type="term" value="C:nucleus"/>
    <property type="evidence" value="ECO:0007669"/>
    <property type="project" value="UniProtKB-ARBA"/>
</dbReference>
<evidence type="ECO:0000313" key="2">
    <source>
        <dbReference type="EMBL" id="KAF9951180.1"/>
    </source>
</evidence>
<dbReference type="InterPro" id="IPR012337">
    <property type="entry name" value="RNaseH-like_sf"/>
</dbReference>
<proteinExistence type="predicted"/>
<dbReference type="Proteomes" id="UP000749646">
    <property type="component" value="Unassembled WGS sequence"/>
</dbReference>
<dbReference type="Gene3D" id="3.30.420.10">
    <property type="entry name" value="Ribonuclease H-like superfamily/Ribonuclease H"/>
    <property type="match status" value="1"/>
</dbReference>
<accession>A0A9P6IWJ3</accession>
<dbReference type="PANTHER" id="PTHR37984">
    <property type="entry name" value="PROTEIN CBG26694"/>
    <property type="match status" value="1"/>
</dbReference>
<evidence type="ECO:0000313" key="3">
    <source>
        <dbReference type="Proteomes" id="UP000749646"/>
    </source>
</evidence>
<name>A0A9P6IWJ3_9FUNG</name>
<organism evidence="2 3">
    <name type="scientific">Modicella reniformis</name>
    <dbReference type="NCBI Taxonomy" id="1440133"/>
    <lineage>
        <taxon>Eukaryota</taxon>
        <taxon>Fungi</taxon>
        <taxon>Fungi incertae sedis</taxon>
        <taxon>Mucoromycota</taxon>
        <taxon>Mortierellomycotina</taxon>
        <taxon>Mortierellomycetes</taxon>
        <taxon>Mortierellales</taxon>
        <taxon>Mortierellaceae</taxon>
        <taxon>Modicella</taxon>
    </lineage>
</organism>
<dbReference type="PANTHER" id="PTHR37984:SF5">
    <property type="entry name" value="PROTEIN NYNRIN-LIKE"/>
    <property type="match status" value="1"/>
</dbReference>
<comment type="caution">
    <text evidence="2">The sequence shown here is derived from an EMBL/GenBank/DDBJ whole genome shotgun (WGS) entry which is preliminary data.</text>
</comment>
<dbReference type="GO" id="GO:0003676">
    <property type="term" value="F:nucleic acid binding"/>
    <property type="evidence" value="ECO:0007669"/>
    <property type="project" value="InterPro"/>
</dbReference>
<feature type="domain" description="Integrase catalytic" evidence="1">
    <location>
        <begin position="48"/>
        <end position="144"/>
    </location>
</feature>
<dbReference type="SUPFAM" id="SSF53098">
    <property type="entry name" value="Ribonuclease H-like"/>
    <property type="match status" value="1"/>
</dbReference>
<sequence length="235" mass="26889">MNGKHIDPKKLANINEWNYPTTGKQIQRYLGFFNFFQEKGYHPLQAIHAELPGDHIAIDLAGQLPASIVTDSRGNQRTMTYILVVVDVCTTRFVYLRAIINKATITVAQELFHLFCDIGFPKILQSDNGSEFVNEVIRSLTTHMQTAIDIIRKRFEDNPTDWASQVPVAQLYMNTTIVDLHRSSPYSLFFARRYNGIGDFTDTETNLMDSEKLLERLEYMTKIVFPVASECAQET</sequence>